<feature type="domain" description="D-alanyl-D-alanine carboxypeptidase-like core" evidence="2">
    <location>
        <begin position="482"/>
        <end position="579"/>
    </location>
</feature>
<proteinExistence type="predicted"/>
<dbReference type="GO" id="GO:0006508">
    <property type="term" value="P:proteolysis"/>
    <property type="evidence" value="ECO:0007669"/>
    <property type="project" value="InterPro"/>
</dbReference>
<accession>F7X3I5</accession>
<evidence type="ECO:0000256" key="1">
    <source>
        <dbReference type="SAM" id="Coils"/>
    </source>
</evidence>
<dbReference type="HOGENOM" id="CLU_375009_0_0_5"/>
<dbReference type="SUPFAM" id="SSF55166">
    <property type="entry name" value="Hedgehog/DD-peptidase"/>
    <property type="match status" value="1"/>
</dbReference>
<evidence type="ECO:0000313" key="4">
    <source>
        <dbReference type="Proteomes" id="UP000009045"/>
    </source>
</evidence>
<feature type="coiled-coil region" evidence="1">
    <location>
        <begin position="582"/>
        <end position="609"/>
    </location>
</feature>
<dbReference type="InterPro" id="IPR052179">
    <property type="entry name" value="DD-CPase-like"/>
</dbReference>
<dbReference type="RefSeq" id="WP_014529740.1">
    <property type="nucleotide sequence ID" value="NZ_JAJJBH010000001.1"/>
</dbReference>
<dbReference type="EMBL" id="CP001830">
    <property type="protein sequence ID" value="AEH79582.1"/>
    <property type="molecule type" value="Genomic_DNA"/>
</dbReference>
<gene>
    <name evidence="3" type="ordered locus">SM11_chr2328</name>
</gene>
<reference evidence="3 4" key="1">
    <citation type="journal article" date="2011" name="J. Biotechnol.">
        <title>The complete genome sequence of the dominant Sinorhizobium meliloti field isolate SM11 extends the S. meliloti pan-genome.</title>
        <authorList>
            <person name="Schneiker-Bekel S."/>
            <person name="Wibberg D."/>
            <person name="Bekel T."/>
            <person name="Blom J."/>
            <person name="Linke B."/>
            <person name="Neuweger H."/>
            <person name="Stiens M."/>
            <person name="Vorholter F.J."/>
            <person name="Weidner S."/>
            <person name="Goesmann A."/>
            <person name="Puhler A."/>
            <person name="Schluter A."/>
        </authorList>
    </citation>
    <scope>NUCLEOTIDE SEQUENCE [LARGE SCALE GENOMIC DNA]</scope>
    <source>
        <strain evidence="3 4">SM11</strain>
    </source>
</reference>
<keyword evidence="1" id="KW-0175">Coiled coil</keyword>
<sequence>MADNDVLLVRFRANAEQYQREVDRARTYGGKRFRQMQKDAEEAGSGIEKAMGGALKSLSAFGKGLAGGVIGALAVGGLDQIVSRVGDIAKGVANIGNEARRAGLGTKAFQELSYVAEQSRVPIDALVDGFKELHIRADEFYTDGTGAGADAFRRLGYSAEELKRKLADPSALLVEILDRMRDLDTVAQKRLFEDIFGGEGGEQFVQLLNQGADGIRRTIKEANDLGLVLDDAVIKRADEIDRKFNKISSTVGTALKKAVVDVVGAMDDWLDRMNRLEEQTDRNIQSQLLSTYDKLREAKELLSDLELDKSAFPGDSAIDLNIDKQKQLIEELTGEAMKLRDILDRRNGYDENFIYKTGQDAAGAKPPIDNLNSALSGTGSVAKDALKGINSYADAIRALKEEVPELAASLRDLNAKSRIDAVYRQALGKAQGQREVALANEMRGKALQALNLKSATDDPASYLSSVLASGKSKDHVDGMADAFASKLAKMLASMPDDLKGSVTINSGYRSIERQQQLWLDALRKYGSPEAARKWVAPPGNSQHNHGSAADLGYSSDRARQWMHANAGSFGLSFPLANENWHIEDADARNKQVSAEIEKLTEAATRQSEAYSQITASAREYTAAQGTERQALAMTAQQAQALRYEQEMLNEAQRAGIVLTPQQRQEIASLARGMAAAEGSVESLRLKQDEARETARFFGQSMTDALTGIISGTMSAEEALQQLLQTMLKATLQALLMGEGPLANLFGGGKKGDKEGGVGFGGLFGSLLGGLFGFAEGGWTGPGGKHEPKGIVHGDEFVFSKNAVRKIGVANLDAMHRGALKGYAEGGFVGSAPALRTPNLKAANSNAAPVQQITISAPVTVQGSSGTPEQNTDLADKMAKKMHETMRGVVAEELRKQTRPGNLMNSRSR</sequence>
<dbReference type="PATRIC" id="fig|707241.3.peg.2424"/>
<dbReference type="Pfam" id="PF02557">
    <property type="entry name" value="VanY"/>
    <property type="match status" value="1"/>
</dbReference>
<dbReference type="Gene3D" id="3.30.1380.10">
    <property type="match status" value="1"/>
</dbReference>
<dbReference type="KEGG" id="smx:SM11_chr2328"/>
<dbReference type="PANTHER" id="PTHR34385:SF1">
    <property type="entry name" value="PEPTIDOGLYCAN L-ALANYL-D-GLUTAMATE ENDOPEPTIDASE CWLK"/>
    <property type="match status" value="1"/>
</dbReference>
<dbReference type="AlphaFoldDB" id="F7X3I5"/>
<evidence type="ECO:0000313" key="3">
    <source>
        <dbReference type="EMBL" id="AEH79582.1"/>
    </source>
</evidence>
<dbReference type="Proteomes" id="UP000009045">
    <property type="component" value="Chromosome"/>
</dbReference>
<dbReference type="GO" id="GO:0008233">
    <property type="term" value="F:peptidase activity"/>
    <property type="evidence" value="ECO:0007669"/>
    <property type="project" value="InterPro"/>
</dbReference>
<protein>
    <submittedName>
        <fullName evidence="3">Phage-related minor tail protein</fullName>
    </submittedName>
</protein>
<dbReference type="InterPro" id="IPR009045">
    <property type="entry name" value="Zn_M74/Hedgehog-like"/>
</dbReference>
<dbReference type="CDD" id="cd14814">
    <property type="entry name" value="Peptidase_M15"/>
    <property type="match status" value="1"/>
</dbReference>
<dbReference type="PANTHER" id="PTHR34385">
    <property type="entry name" value="D-ALANYL-D-ALANINE CARBOXYPEPTIDASE"/>
    <property type="match status" value="1"/>
</dbReference>
<name>F7X3I5_SINMM</name>
<evidence type="ECO:0000259" key="2">
    <source>
        <dbReference type="Pfam" id="PF02557"/>
    </source>
</evidence>
<dbReference type="InterPro" id="IPR003709">
    <property type="entry name" value="VanY-like_core_dom"/>
</dbReference>
<organism evidence="3 4">
    <name type="scientific">Sinorhizobium meliloti (strain SM11)</name>
    <dbReference type="NCBI Taxonomy" id="707241"/>
    <lineage>
        <taxon>Bacteria</taxon>
        <taxon>Pseudomonadati</taxon>
        <taxon>Pseudomonadota</taxon>
        <taxon>Alphaproteobacteria</taxon>
        <taxon>Hyphomicrobiales</taxon>
        <taxon>Rhizobiaceae</taxon>
        <taxon>Sinorhizobium/Ensifer group</taxon>
        <taxon>Sinorhizobium</taxon>
    </lineage>
</organism>